<dbReference type="PIRSF" id="PIRSF019015">
    <property type="entry name" value="P60_peptidase_YkfC"/>
    <property type="match status" value="1"/>
</dbReference>
<evidence type="ECO:0000313" key="7">
    <source>
        <dbReference type="EMBL" id="UTJ05330.1"/>
    </source>
</evidence>
<keyword evidence="2" id="KW-0645">Protease</keyword>
<dbReference type="InterPro" id="IPR027017">
    <property type="entry name" value="P60_peptidase_YkfC"/>
</dbReference>
<dbReference type="Pfam" id="PF12913">
    <property type="entry name" value="SH3_6"/>
    <property type="match status" value="1"/>
</dbReference>
<reference evidence="7" key="1">
    <citation type="submission" date="2022-07" db="EMBL/GenBank/DDBJ databases">
        <title>Arcobacter roscoffensis sp. nov., a marine bacterium isolated from coastal seawater collected from Roscoff, France.</title>
        <authorList>
            <person name="Pascual J."/>
            <person name="Lepeaux C."/>
            <person name="Methner A."/>
            <person name="Overmann J."/>
        </authorList>
    </citation>
    <scope>NUCLEOTIDE SEQUENCE</scope>
    <source>
        <strain evidence="7">ARW1-2F2</strain>
    </source>
</reference>
<gene>
    <name evidence="7" type="ORF">NJU99_08620</name>
</gene>
<dbReference type="InterPro" id="IPR038765">
    <property type="entry name" value="Papain-like_cys_pep_sf"/>
</dbReference>
<dbReference type="EMBL" id="CP100595">
    <property type="protein sequence ID" value="UTJ05330.1"/>
    <property type="molecule type" value="Genomic_DNA"/>
</dbReference>
<name>A0ABY5E3I4_9BACT</name>
<protein>
    <submittedName>
        <fullName evidence="7">SH3 domain-containing protein</fullName>
    </submittedName>
</protein>
<dbReference type="InterPro" id="IPR039439">
    <property type="entry name" value="SH3b1_dom"/>
</dbReference>
<accession>A0ABY5E3I4</accession>
<evidence type="ECO:0000256" key="2">
    <source>
        <dbReference type="ARBA" id="ARBA00022670"/>
    </source>
</evidence>
<dbReference type="Pfam" id="PF00877">
    <property type="entry name" value="NLPC_P60"/>
    <property type="match status" value="1"/>
</dbReference>
<keyword evidence="8" id="KW-1185">Reference proteome</keyword>
<evidence type="ECO:0000256" key="3">
    <source>
        <dbReference type="ARBA" id="ARBA00022801"/>
    </source>
</evidence>
<organism evidence="7 8">
    <name type="scientific">Arcobacter roscoffensis</name>
    <dbReference type="NCBI Taxonomy" id="2961520"/>
    <lineage>
        <taxon>Bacteria</taxon>
        <taxon>Pseudomonadati</taxon>
        <taxon>Campylobacterota</taxon>
        <taxon>Epsilonproteobacteria</taxon>
        <taxon>Campylobacterales</taxon>
        <taxon>Arcobacteraceae</taxon>
        <taxon>Arcobacter</taxon>
    </lineage>
</organism>
<evidence type="ECO:0000259" key="6">
    <source>
        <dbReference type="Pfam" id="PF12913"/>
    </source>
</evidence>
<dbReference type="Gene3D" id="3.90.1720.10">
    <property type="entry name" value="endopeptidase domain like (from Nostoc punctiforme)"/>
    <property type="match status" value="1"/>
</dbReference>
<evidence type="ECO:0000256" key="4">
    <source>
        <dbReference type="ARBA" id="ARBA00022807"/>
    </source>
</evidence>
<dbReference type="PROSITE" id="PS51257">
    <property type="entry name" value="PROKAR_LIPOPROTEIN"/>
    <property type="match status" value="1"/>
</dbReference>
<dbReference type="InterPro" id="IPR000064">
    <property type="entry name" value="NLP_P60_dom"/>
</dbReference>
<dbReference type="SUPFAM" id="SSF54001">
    <property type="entry name" value="Cysteine proteinases"/>
    <property type="match status" value="1"/>
</dbReference>
<dbReference type="RefSeq" id="WP_254575511.1">
    <property type="nucleotide sequence ID" value="NZ_CP100595.1"/>
</dbReference>
<dbReference type="Proteomes" id="UP001060012">
    <property type="component" value="Chromosome"/>
</dbReference>
<feature type="domain" description="SH3b1" evidence="6">
    <location>
        <begin position="134"/>
        <end position="185"/>
    </location>
</feature>
<evidence type="ECO:0000259" key="5">
    <source>
        <dbReference type="Pfam" id="PF00877"/>
    </source>
</evidence>
<keyword evidence="3" id="KW-0378">Hydrolase</keyword>
<feature type="domain" description="NlpC/P60" evidence="5">
    <location>
        <begin position="283"/>
        <end position="359"/>
    </location>
</feature>
<evidence type="ECO:0000313" key="8">
    <source>
        <dbReference type="Proteomes" id="UP001060012"/>
    </source>
</evidence>
<sequence length="423" mass="49095">MKTTILNTFFIILIATFFTACTSKNIEKIEISNINIKEKLPNDDFMNQNKEANKLLQKHFSPWSQEEVSYSQLEAMWGLNYKFRDIYLENYKKASLGWFLKQETNANFEKYNTLKKKAITLKNTNVRVLPTNQPMFFKPTKPGEGFPFDYNQNSLLKINSPIIVSHLSKDKAWAYAQASSFGGWINISDIAFVNEKFINKFKTNDYFIAIKEKFPLYENGFREYVKVGTIFPKKDDTYLVAQKVQNQEANISYINIKDEEVSAFPIKYNAENRIKIAKQLLNEPYGWGGLLNNRDCSSFTKDFFAPFGKYLERNSKGQAKNGFYKDMSKLSNEQKKLFLMKYGVPFSTLVYLKGHIMLYVGIKDNEPLVMHNVWSVKLKDSNGDEYRHIIGKATITPLDMGRELKDFDEDKSILKKIQGLVIL</sequence>
<comment type="similarity">
    <text evidence="1">Belongs to the peptidase C40 family.</text>
</comment>
<proteinExistence type="inferred from homology"/>
<evidence type="ECO:0000256" key="1">
    <source>
        <dbReference type="ARBA" id="ARBA00007074"/>
    </source>
</evidence>
<keyword evidence="4" id="KW-0788">Thiol protease</keyword>